<gene>
    <name evidence="1" type="ORF">J1C48_18365</name>
</gene>
<dbReference type="RefSeq" id="WP_207259455.1">
    <property type="nucleotide sequence ID" value="NZ_JAFMPP010000026.1"/>
</dbReference>
<reference evidence="1" key="1">
    <citation type="submission" date="2021-03" db="EMBL/GenBank/DDBJ databases">
        <title>Whole genome sequence of Jiella sp. CQZ9-1.</title>
        <authorList>
            <person name="Tuo L."/>
        </authorList>
    </citation>
    <scope>NUCLEOTIDE SEQUENCE</scope>
    <source>
        <strain evidence="1">CQZ9-1</strain>
    </source>
</reference>
<evidence type="ECO:0008006" key="3">
    <source>
        <dbReference type="Google" id="ProtNLM"/>
    </source>
</evidence>
<evidence type="ECO:0000313" key="1">
    <source>
        <dbReference type="EMBL" id="MBO0664540.1"/>
    </source>
</evidence>
<evidence type="ECO:0000313" key="2">
    <source>
        <dbReference type="Proteomes" id="UP000664122"/>
    </source>
</evidence>
<dbReference type="EMBL" id="JAFMPP010000026">
    <property type="protein sequence ID" value="MBO0664540.1"/>
    <property type="molecule type" value="Genomic_DNA"/>
</dbReference>
<keyword evidence="2" id="KW-1185">Reference proteome</keyword>
<protein>
    <recommendedName>
        <fullName evidence="3">Membrane-anchored protein</fullName>
    </recommendedName>
</protein>
<name>A0A939G277_9HYPH</name>
<comment type="caution">
    <text evidence="1">The sequence shown here is derived from an EMBL/GenBank/DDBJ whole genome shotgun (WGS) entry which is preliminary data.</text>
</comment>
<proteinExistence type="predicted"/>
<sequence length="234" mass="26195">MKILNTPIVKRPTRNDATIPPAFRHTVAFNQKWLDAHRLGGHPWFILGSAPNPSMPETLPEDCIHAYVKFAGRGAKRHGFPDADVTLATSWDEARWADLNISRVLRVRNKSSWKVFAKRLKVKPSDNECDLLSHERDDYVLKAMRSRFRGVGEHVRPSSALTMIAFAIVHQIPEIIITGISLDQTGHEYNDLNSQRKHAPEDRAALEAVAAFHPHVSTTESSLAAATGLPLYQP</sequence>
<dbReference type="AlphaFoldDB" id="A0A939G277"/>
<organism evidence="1 2">
    <name type="scientific">Jiella flava</name>
    <dbReference type="NCBI Taxonomy" id="2816857"/>
    <lineage>
        <taxon>Bacteria</taxon>
        <taxon>Pseudomonadati</taxon>
        <taxon>Pseudomonadota</taxon>
        <taxon>Alphaproteobacteria</taxon>
        <taxon>Hyphomicrobiales</taxon>
        <taxon>Aurantimonadaceae</taxon>
        <taxon>Jiella</taxon>
    </lineage>
</organism>
<dbReference type="Proteomes" id="UP000664122">
    <property type="component" value="Unassembled WGS sequence"/>
</dbReference>
<accession>A0A939G277</accession>